<evidence type="ECO:0000313" key="1">
    <source>
        <dbReference type="EMBL" id="KAJ2771638.1"/>
    </source>
</evidence>
<gene>
    <name evidence="1" type="ORF">IWQ57_002121</name>
</gene>
<reference evidence="1" key="1">
    <citation type="submission" date="2022-07" db="EMBL/GenBank/DDBJ databases">
        <title>Phylogenomic reconstructions and comparative analyses of Kickxellomycotina fungi.</title>
        <authorList>
            <person name="Reynolds N.K."/>
            <person name="Stajich J.E."/>
            <person name="Barry K."/>
            <person name="Grigoriev I.V."/>
            <person name="Crous P."/>
            <person name="Smith M.E."/>
        </authorList>
    </citation>
    <scope>NUCLEOTIDE SEQUENCE</scope>
    <source>
        <strain evidence="1">CBS 109366</strain>
    </source>
</reference>
<keyword evidence="2" id="KW-1185">Reference proteome</keyword>
<dbReference type="Proteomes" id="UP001140234">
    <property type="component" value="Unassembled WGS sequence"/>
</dbReference>
<sequence length="376" mass="41553">MYQQDHVGPDAAGTDSASALERPTYIAIHARDESTQMLYISSGCRQGLEFTPEDVVRQTAKNFITEQYDSADYASLYASNSAGSNSAESVDGEEDENDASVYAMYLNLKKGSGTSVLTRVTSFKCDNCVICVNMAYPEAPISHQRELQVQMLDGAMKSLNVTRENDMRLARRRQSAQEQGNRAPLYFARSRQTKVAFVLENPEVVGKEMAATSGYQAGPRVVFVTGSVTRLIDVNTCDVMQEPFLQLVAPEDIVHVTRFFERLASSADVLFENFSLLSRPHMIDGDIVISDTDNERVLVECLGAAAQDGIVLLLRKRRTVPAPRRDTMGNYIRSRVHEVDDEQGYISLAELVSSDPETSDAPEAWSRLSRGASIPP</sequence>
<accession>A0ACC1K1Z2</accession>
<name>A0ACC1K1Z2_9FUNG</name>
<organism evidence="1 2">
    <name type="scientific">Coemansia nantahalensis</name>
    <dbReference type="NCBI Taxonomy" id="2789366"/>
    <lineage>
        <taxon>Eukaryota</taxon>
        <taxon>Fungi</taxon>
        <taxon>Fungi incertae sedis</taxon>
        <taxon>Zoopagomycota</taxon>
        <taxon>Kickxellomycotina</taxon>
        <taxon>Kickxellomycetes</taxon>
        <taxon>Kickxellales</taxon>
        <taxon>Kickxellaceae</taxon>
        <taxon>Coemansia</taxon>
    </lineage>
</organism>
<dbReference type="EMBL" id="JANBUJ010000504">
    <property type="protein sequence ID" value="KAJ2771638.1"/>
    <property type="molecule type" value="Genomic_DNA"/>
</dbReference>
<protein>
    <submittedName>
        <fullName evidence="1">Uncharacterized protein</fullName>
    </submittedName>
</protein>
<evidence type="ECO:0000313" key="2">
    <source>
        <dbReference type="Proteomes" id="UP001140234"/>
    </source>
</evidence>
<comment type="caution">
    <text evidence="1">The sequence shown here is derived from an EMBL/GenBank/DDBJ whole genome shotgun (WGS) entry which is preliminary data.</text>
</comment>
<proteinExistence type="predicted"/>